<name>M6WMC6_LEPBO</name>
<evidence type="ECO:0000313" key="1">
    <source>
        <dbReference type="EMBL" id="EMO62928.1"/>
    </source>
</evidence>
<sequence length="96" mass="10830">MNLENEITIIDGMTLCKAKKLGTVNSANLFELDETFLFRVCPKTIRFYQNLWGVIVLSFGTNSYFTFKRVDLGYSNSSKGFSLKNCGHISVNFLTG</sequence>
<comment type="caution">
    <text evidence="1">The sequence shown here is derived from an EMBL/GenBank/DDBJ whole genome shotgun (WGS) entry which is preliminary data.</text>
</comment>
<evidence type="ECO:0000313" key="2">
    <source>
        <dbReference type="Proteomes" id="UP000012159"/>
    </source>
</evidence>
<dbReference type="AlphaFoldDB" id="M6WMC6"/>
<reference evidence="1 2" key="1">
    <citation type="submission" date="2013-01" db="EMBL/GenBank/DDBJ databases">
        <authorList>
            <person name="Harkins D.M."/>
            <person name="Durkin A.S."/>
            <person name="Brinkac L.M."/>
            <person name="Haft D.H."/>
            <person name="Selengut J.D."/>
            <person name="Sanka R."/>
            <person name="DePew J."/>
            <person name="Purushe J."/>
            <person name="Picardeau M."/>
            <person name="Werts C."/>
            <person name="Goarant C."/>
            <person name="Vinetz J.M."/>
            <person name="Sutton G.G."/>
            <person name="Nierman W.C."/>
            <person name="Fouts D.E."/>
        </authorList>
    </citation>
    <scope>NUCLEOTIDE SEQUENCE [LARGE SCALE GENOMIC DNA]</scope>
    <source>
        <strain evidence="1 2">200901868</strain>
    </source>
</reference>
<proteinExistence type="predicted"/>
<protein>
    <submittedName>
        <fullName evidence="1">Uncharacterized protein</fullName>
    </submittedName>
</protein>
<gene>
    <name evidence="1" type="ORF">LEP1GSC133_4277</name>
</gene>
<dbReference type="EMBL" id="AKWF02000074">
    <property type="protein sequence ID" value="EMO62928.1"/>
    <property type="molecule type" value="Genomic_DNA"/>
</dbReference>
<accession>M6WMC6</accession>
<organism evidence="1 2">
    <name type="scientific">Leptospira borgpetersenii serovar Pomona str. 200901868</name>
    <dbReference type="NCBI Taxonomy" id="1192866"/>
    <lineage>
        <taxon>Bacteria</taxon>
        <taxon>Pseudomonadati</taxon>
        <taxon>Spirochaetota</taxon>
        <taxon>Spirochaetia</taxon>
        <taxon>Leptospirales</taxon>
        <taxon>Leptospiraceae</taxon>
        <taxon>Leptospira</taxon>
    </lineage>
</organism>
<dbReference type="Proteomes" id="UP000012159">
    <property type="component" value="Unassembled WGS sequence"/>
</dbReference>